<dbReference type="Gene3D" id="1.10.510.10">
    <property type="entry name" value="Transferase(Phosphotransferase) domain 1"/>
    <property type="match status" value="1"/>
</dbReference>
<keyword evidence="3 8" id="KW-0808">Transferase</keyword>
<dbReference type="InterPro" id="IPR017441">
    <property type="entry name" value="Protein_kinase_ATP_BS"/>
</dbReference>
<dbReference type="InterPro" id="IPR011899">
    <property type="entry name" value="Glutaredoxin_euk/vir"/>
</dbReference>
<evidence type="ECO:0000256" key="1">
    <source>
        <dbReference type="ARBA" id="ARBA00012411"/>
    </source>
</evidence>
<comment type="activity regulation">
    <text evidence="8">Activated by threonine and tyrosine phosphorylation.</text>
</comment>
<dbReference type="FunFam" id="3.30.200.20:FF:000046">
    <property type="entry name" value="Mitogen-activated protein kinase"/>
    <property type="match status" value="1"/>
</dbReference>
<gene>
    <name evidence="11" type="ORF">CAS74_001717</name>
</gene>
<dbReference type="InterPro" id="IPR036249">
    <property type="entry name" value="Thioredoxin-like_sf"/>
</dbReference>
<feature type="binding site" evidence="7">
    <location>
        <position position="43"/>
    </location>
    <ligand>
        <name>ATP</name>
        <dbReference type="ChEBI" id="CHEBI:30616"/>
    </ligand>
</feature>
<dbReference type="Gene3D" id="3.30.200.20">
    <property type="entry name" value="Phosphorylase Kinase, domain 1"/>
    <property type="match status" value="1"/>
</dbReference>
<dbReference type="GO" id="GO:0004707">
    <property type="term" value="F:MAP kinase activity"/>
    <property type="evidence" value="ECO:0007669"/>
    <property type="project" value="UniProtKB-EC"/>
</dbReference>
<proteinExistence type="inferred from homology"/>
<comment type="catalytic activity">
    <reaction evidence="8">
        <text>L-threonyl-[protein] + ATP = O-phospho-L-threonyl-[protein] + ADP + H(+)</text>
        <dbReference type="Rhea" id="RHEA:46608"/>
        <dbReference type="Rhea" id="RHEA-COMP:11060"/>
        <dbReference type="Rhea" id="RHEA-COMP:11605"/>
        <dbReference type="ChEBI" id="CHEBI:15378"/>
        <dbReference type="ChEBI" id="CHEBI:30013"/>
        <dbReference type="ChEBI" id="CHEBI:30616"/>
        <dbReference type="ChEBI" id="CHEBI:61977"/>
        <dbReference type="ChEBI" id="CHEBI:456216"/>
        <dbReference type="EC" id="2.7.11.24"/>
    </reaction>
</comment>
<keyword evidence="4 7" id="KW-0547">Nucleotide-binding</keyword>
<evidence type="ECO:0000256" key="7">
    <source>
        <dbReference type="PROSITE-ProRule" id="PRU10141"/>
    </source>
</evidence>
<dbReference type="InterPro" id="IPR002109">
    <property type="entry name" value="Glutaredoxin"/>
</dbReference>
<feature type="compositionally biased region" description="Basic and acidic residues" evidence="9">
    <location>
        <begin position="412"/>
        <end position="430"/>
    </location>
</feature>
<sequence length="646" mass="73040">MQEQNFVFNIRDYKVISVIGQGAYGVVAVGHKHNSDEMVAIKKIEPFDRSLFCLRTLREVKFLKRFNHPNIIKILDIQKPTSFESFKDVYLVQEYMDADLHTVIRTHQLSNNHMVYMLYQLLKGVKYLHSAGIIHRDLKPANLLVNEKCDLKICDFGLARFENDVTKDKNTFLTEYVATRWYRAPEIMLSLAQYSKAIDIWSIGCILAEMILREPIFPGKDYRHQLLLIFEVLGTPSEQDMESIKLQRARDYIKTHASSQRKIPMKKIFRKAHLEAIDFIEKTLTFNPDKRMTIQDCLEHPYVYEFRDPSTEVESEPVPSDFFFFDEFKDQLELIDLKRMLYAETKPNSSAVLSEETLSALDLDINRVSGKDTTGSAIQVQIPGEKPKHSKQEENDSNVETKKLTNGNQLVKGKEGEIDESKVRESETKNGSKKIPLVAGDPTAKKAHDKSTSDDDLVSSIKDKDSPLSGGIKADKVLGSAGQKEIHDSKIGNKKVGGGANNNLAMKAQEDAELNGVSHNVGSSFNPHSEFSNILSKSPVVIFSKSYCPYSKKLKQLLKEEYHISPEPVIVELDKHENGKELQEHVGKQTGRFTVPNFIIDGESHGGADDILALHENDELIDLFHSWAGGAAKIKKIGSTTEKNEI</sequence>
<dbReference type="PROSITE" id="PS00108">
    <property type="entry name" value="PROTEIN_KINASE_ST"/>
    <property type="match status" value="1"/>
</dbReference>
<dbReference type="PROSITE" id="PS01351">
    <property type="entry name" value="MAPK"/>
    <property type="match status" value="1"/>
</dbReference>
<dbReference type="FunFam" id="1.10.510.10:FF:000098">
    <property type="entry name" value="Mitogen-activated protein kinase 1"/>
    <property type="match status" value="1"/>
</dbReference>
<evidence type="ECO:0000256" key="5">
    <source>
        <dbReference type="ARBA" id="ARBA00022777"/>
    </source>
</evidence>
<organism evidence="11 12">
    <name type="scientific">Pichia kudriavzevii</name>
    <name type="common">Yeast</name>
    <name type="synonym">Issatchenkia orientalis</name>
    <dbReference type="NCBI Taxonomy" id="4909"/>
    <lineage>
        <taxon>Eukaryota</taxon>
        <taxon>Fungi</taxon>
        <taxon>Dikarya</taxon>
        <taxon>Ascomycota</taxon>
        <taxon>Saccharomycotina</taxon>
        <taxon>Pichiomycetes</taxon>
        <taxon>Pichiales</taxon>
        <taxon>Pichiaceae</taxon>
        <taxon>Pichia</taxon>
    </lineage>
</organism>
<dbReference type="EC" id="2.7.11.24" evidence="1 8"/>
<evidence type="ECO:0000256" key="3">
    <source>
        <dbReference type="ARBA" id="ARBA00022679"/>
    </source>
</evidence>
<feature type="compositionally biased region" description="Basic and acidic residues" evidence="9">
    <location>
        <begin position="443"/>
        <end position="453"/>
    </location>
</feature>
<evidence type="ECO:0000256" key="2">
    <source>
        <dbReference type="ARBA" id="ARBA00022527"/>
    </source>
</evidence>
<evidence type="ECO:0000256" key="8">
    <source>
        <dbReference type="RuleBase" id="RU361165"/>
    </source>
</evidence>
<dbReference type="InterPro" id="IPR003527">
    <property type="entry name" value="MAP_kinase_CS"/>
</dbReference>
<dbReference type="PRINTS" id="PR00160">
    <property type="entry name" value="GLUTAREDOXIN"/>
</dbReference>
<dbReference type="SUPFAM" id="SSF52833">
    <property type="entry name" value="Thioredoxin-like"/>
    <property type="match status" value="1"/>
</dbReference>
<keyword evidence="2 8" id="KW-0723">Serine/threonine-protein kinase</keyword>
<dbReference type="InterPro" id="IPR014025">
    <property type="entry name" value="Glutaredoxin_subgr"/>
</dbReference>
<evidence type="ECO:0000256" key="4">
    <source>
        <dbReference type="ARBA" id="ARBA00022741"/>
    </source>
</evidence>
<dbReference type="CDD" id="cd03419">
    <property type="entry name" value="GRX_GRXh_1_2_like"/>
    <property type="match status" value="1"/>
</dbReference>
<evidence type="ECO:0000313" key="12">
    <source>
        <dbReference type="Proteomes" id="UP000195871"/>
    </source>
</evidence>
<keyword evidence="5 8" id="KW-0418">Kinase</keyword>
<dbReference type="GO" id="GO:0016491">
    <property type="term" value="F:oxidoreductase activity"/>
    <property type="evidence" value="ECO:0007669"/>
    <property type="project" value="UniProtKB-ARBA"/>
</dbReference>
<dbReference type="VEuPathDB" id="FungiDB:C5L36_0A05140"/>
<feature type="compositionally biased region" description="Basic and acidic residues" evidence="9">
    <location>
        <begin position="385"/>
        <end position="403"/>
    </location>
</feature>
<feature type="domain" description="Protein kinase" evidence="10">
    <location>
        <begin position="13"/>
        <end position="303"/>
    </location>
</feature>
<dbReference type="PROSITE" id="PS51354">
    <property type="entry name" value="GLUTAREDOXIN_2"/>
    <property type="match status" value="1"/>
</dbReference>
<dbReference type="AlphaFoldDB" id="A0A1Z8JS39"/>
<evidence type="ECO:0000259" key="10">
    <source>
        <dbReference type="PROSITE" id="PS50011"/>
    </source>
</evidence>
<dbReference type="NCBIfam" id="TIGR02180">
    <property type="entry name" value="GRX_euk"/>
    <property type="match status" value="1"/>
</dbReference>
<feature type="region of interest" description="Disordered" evidence="9">
    <location>
        <begin position="372"/>
        <end position="469"/>
    </location>
</feature>
<dbReference type="PANTHER" id="PTHR24055">
    <property type="entry name" value="MITOGEN-ACTIVATED PROTEIN KINASE"/>
    <property type="match status" value="1"/>
</dbReference>
<dbReference type="SUPFAM" id="SSF56112">
    <property type="entry name" value="Protein kinase-like (PK-like)"/>
    <property type="match status" value="1"/>
</dbReference>
<dbReference type="GO" id="GO:0005524">
    <property type="term" value="F:ATP binding"/>
    <property type="evidence" value="ECO:0007669"/>
    <property type="project" value="UniProtKB-UniRule"/>
</dbReference>
<name>A0A1Z8JS39_PICKU</name>
<keyword evidence="8" id="KW-0460">Magnesium</keyword>
<comment type="similarity">
    <text evidence="8">Belongs to the protein kinase superfamily. Ser/Thr protein kinase family. MAP kinase subfamily.</text>
</comment>
<dbReference type="PROSITE" id="PS00107">
    <property type="entry name" value="PROTEIN_KINASE_ATP"/>
    <property type="match status" value="1"/>
</dbReference>
<dbReference type="GO" id="GO:0030447">
    <property type="term" value="P:filamentous growth"/>
    <property type="evidence" value="ECO:0007669"/>
    <property type="project" value="UniProtKB-ARBA"/>
</dbReference>
<reference evidence="11 12" key="1">
    <citation type="submission" date="2017-05" db="EMBL/GenBank/DDBJ databases">
        <title>The Genome Sequence of Candida krusei Ckrusei653.</title>
        <authorList>
            <person name="Cuomo C."/>
            <person name="Forche A."/>
            <person name="Young S."/>
            <person name="Abouelleil A."/>
            <person name="Cao P."/>
            <person name="Chapman S."/>
            <person name="Cusick C."/>
            <person name="Shea T."/>
            <person name="Nusbaum C."/>
            <person name="Birren B."/>
        </authorList>
    </citation>
    <scope>NUCLEOTIDE SEQUENCE [LARGE SCALE GENOMIC DNA]</scope>
    <source>
        <strain evidence="11 12">Ckrusei653</strain>
    </source>
</reference>
<dbReference type="Pfam" id="PF00462">
    <property type="entry name" value="Glutaredoxin"/>
    <property type="match status" value="1"/>
</dbReference>
<evidence type="ECO:0000313" key="11">
    <source>
        <dbReference type="EMBL" id="OUT23399.1"/>
    </source>
</evidence>
<dbReference type="Gene3D" id="3.40.30.10">
    <property type="entry name" value="Glutaredoxin"/>
    <property type="match status" value="1"/>
</dbReference>
<dbReference type="PROSITE" id="PS50011">
    <property type="entry name" value="PROTEIN_KINASE_DOM"/>
    <property type="match status" value="1"/>
</dbReference>
<evidence type="ECO:0000256" key="6">
    <source>
        <dbReference type="ARBA" id="ARBA00022840"/>
    </source>
</evidence>
<dbReference type="InterPro" id="IPR008271">
    <property type="entry name" value="Ser/Thr_kinase_AS"/>
</dbReference>
<protein>
    <recommendedName>
        <fullName evidence="1 8">Mitogen-activated protein kinase</fullName>
        <ecNumber evidence="1 8">2.7.11.24</ecNumber>
    </recommendedName>
</protein>
<dbReference type="InterPro" id="IPR000719">
    <property type="entry name" value="Prot_kinase_dom"/>
</dbReference>
<keyword evidence="6 7" id="KW-0067">ATP-binding</keyword>
<dbReference type="VEuPathDB" id="FungiDB:C5L36_0A05130"/>
<evidence type="ECO:0000256" key="9">
    <source>
        <dbReference type="SAM" id="MobiDB-lite"/>
    </source>
</evidence>
<dbReference type="Proteomes" id="UP000195871">
    <property type="component" value="Unassembled WGS sequence"/>
</dbReference>
<accession>A0A1Z8JS39</accession>
<comment type="caution">
    <text evidence="11">The sequence shown here is derived from an EMBL/GenBank/DDBJ whole genome shotgun (WGS) entry which is preliminary data.</text>
</comment>
<dbReference type="Pfam" id="PF00069">
    <property type="entry name" value="Pkinase"/>
    <property type="match status" value="1"/>
</dbReference>
<dbReference type="SMART" id="SM00220">
    <property type="entry name" value="S_TKc"/>
    <property type="match status" value="1"/>
</dbReference>
<dbReference type="InterPro" id="IPR050117">
    <property type="entry name" value="MAPK"/>
</dbReference>
<dbReference type="InterPro" id="IPR011009">
    <property type="entry name" value="Kinase-like_dom_sf"/>
</dbReference>
<comment type="cofactor">
    <cofactor evidence="8">
        <name>Mg(2+)</name>
        <dbReference type="ChEBI" id="CHEBI:18420"/>
    </cofactor>
</comment>
<dbReference type="EMBL" id="NHMM01000002">
    <property type="protein sequence ID" value="OUT23399.1"/>
    <property type="molecule type" value="Genomic_DNA"/>
</dbReference>